<evidence type="ECO:0000256" key="12">
    <source>
        <dbReference type="ARBA" id="ARBA00023136"/>
    </source>
</evidence>
<comment type="catalytic activity">
    <reaction evidence="13 14">
        <text>protoporphyrinogen IX + 3 A = protoporphyrin IX + 3 AH2</text>
        <dbReference type="Rhea" id="RHEA:62000"/>
        <dbReference type="ChEBI" id="CHEBI:13193"/>
        <dbReference type="ChEBI" id="CHEBI:17499"/>
        <dbReference type="ChEBI" id="CHEBI:57306"/>
        <dbReference type="ChEBI" id="CHEBI:57307"/>
    </reaction>
</comment>
<comment type="similarity">
    <text evidence="3 14">Belongs to the HemJ family.</text>
</comment>
<dbReference type="GO" id="GO:0005886">
    <property type="term" value="C:plasma membrane"/>
    <property type="evidence" value="ECO:0007669"/>
    <property type="project" value="UniProtKB-SubCell"/>
</dbReference>
<evidence type="ECO:0000256" key="1">
    <source>
        <dbReference type="ARBA" id="ARBA00004651"/>
    </source>
</evidence>
<evidence type="ECO:0000256" key="7">
    <source>
        <dbReference type="ARBA" id="ARBA00022692"/>
    </source>
</evidence>
<keyword evidence="9 15" id="KW-1133">Transmembrane helix</keyword>
<dbReference type="OrthoDB" id="9800824at2"/>
<accession>A0A5B8XQ42</accession>
<dbReference type="RefSeq" id="WP_146959507.1">
    <property type="nucleotide sequence ID" value="NZ_CP042467.1"/>
</dbReference>
<evidence type="ECO:0000256" key="3">
    <source>
        <dbReference type="ARBA" id="ARBA00006501"/>
    </source>
</evidence>
<evidence type="ECO:0000256" key="15">
    <source>
        <dbReference type="SAM" id="Phobius"/>
    </source>
</evidence>
<sequence length="147" mass="16021">MMNWLLAFHFVGLLVWLGGLMTLSRLLGHHVTLSSAEAREALIPFERKSYFMAILPGFLVALLTGLGMLFGKGMANYFAPGSAWGLTFHIKLTLVIALIVLDQVTAAKMRKVHKEDTGSRGTFMGLHGAVGLIMIIVIILVKTNILG</sequence>
<evidence type="ECO:0000313" key="17">
    <source>
        <dbReference type="Proteomes" id="UP000321595"/>
    </source>
</evidence>
<evidence type="ECO:0000256" key="5">
    <source>
        <dbReference type="ARBA" id="ARBA00022475"/>
    </source>
</evidence>
<dbReference type="KEGG" id="bbae:FRD01_10840"/>
<keyword evidence="10" id="KW-0560">Oxidoreductase</keyword>
<keyword evidence="5 14" id="KW-1003">Cell membrane</keyword>
<organism evidence="16 17">
    <name type="scientific">Microvenator marinus</name>
    <dbReference type="NCBI Taxonomy" id="2600177"/>
    <lineage>
        <taxon>Bacteria</taxon>
        <taxon>Deltaproteobacteria</taxon>
        <taxon>Bradymonadales</taxon>
        <taxon>Microvenatoraceae</taxon>
        <taxon>Microvenator</taxon>
    </lineage>
</organism>
<dbReference type="EMBL" id="CP042467">
    <property type="protein sequence ID" value="QED27720.1"/>
    <property type="molecule type" value="Genomic_DNA"/>
</dbReference>
<keyword evidence="8 14" id="KW-0479">Metal-binding</keyword>
<keyword evidence="6 14" id="KW-0349">Heme</keyword>
<evidence type="ECO:0000256" key="11">
    <source>
        <dbReference type="ARBA" id="ARBA00023004"/>
    </source>
</evidence>
<evidence type="ECO:0000256" key="8">
    <source>
        <dbReference type="ARBA" id="ARBA00022723"/>
    </source>
</evidence>
<feature type="transmembrane region" description="Helical" evidence="15">
    <location>
        <begin position="82"/>
        <end position="101"/>
    </location>
</feature>
<evidence type="ECO:0000256" key="9">
    <source>
        <dbReference type="ARBA" id="ARBA00022989"/>
    </source>
</evidence>
<dbReference type="InterPro" id="IPR005265">
    <property type="entry name" value="HemJ-like"/>
</dbReference>
<evidence type="ECO:0000256" key="2">
    <source>
        <dbReference type="ARBA" id="ARBA00005073"/>
    </source>
</evidence>
<evidence type="ECO:0000313" key="16">
    <source>
        <dbReference type="EMBL" id="QED27720.1"/>
    </source>
</evidence>
<comment type="subcellular location">
    <subcellularLocation>
        <location evidence="1">Cell membrane</location>
        <topology evidence="1">Multi-pass membrane protein</topology>
    </subcellularLocation>
</comment>
<feature type="transmembrane region" description="Helical" evidence="15">
    <location>
        <begin position="6"/>
        <end position="28"/>
    </location>
</feature>
<dbReference type="GO" id="GO:0070818">
    <property type="term" value="F:protoporphyrinogen oxidase activity"/>
    <property type="evidence" value="ECO:0007669"/>
    <property type="project" value="UniProtKB-UniRule"/>
</dbReference>
<dbReference type="Proteomes" id="UP000321595">
    <property type="component" value="Chromosome"/>
</dbReference>
<dbReference type="GO" id="GO:0006782">
    <property type="term" value="P:protoporphyrinogen IX biosynthetic process"/>
    <property type="evidence" value="ECO:0007669"/>
    <property type="project" value="UniProtKB-UniRule"/>
</dbReference>
<dbReference type="EC" id="1.3.99.-" evidence="14"/>
<evidence type="ECO:0000256" key="4">
    <source>
        <dbReference type="ARBA" id="ARBA00017504"/>
    </source>
</evidence>
<feature type="transmembrane region" description="Helical" evidence="15">
    <location>
        <begin position="122"/>
        <end position="141"/>
    </location>
</feature>
<comment type="cofactor">
    <cofactor evidence="14">
        <name>heme b</name>
        <dbReference type="ChEBI" id="CHEBI:60344"/>
    </cofactor>
    <text evidence="14">Binds 1 heme b (iron(II)-protoporphyrin IX) group per subunit.</text>
</comment>
<evidence type="ECO:0000256" key="14">
    <source>
        <dbReference type="PIRNR" id="PIRNR004638"/>
    </source>
</evidence>
<dbReference type="UniPathway" id="UPA00251">
    <property type="reaction ID" value="UER00324"/>
</dbReference>
<evidence type="ECO:0000256" key="10">
    <source>
        <dbReference type="ARBA" id="ARBA00023002"/>
    </source>
</evidence>
<gene>
    <name evidence="16" type="ORF">FRD01_10840</name>
</gene>
<evidence type="ECO:0000256" key="6">
    <source>
        <dbReference type="ARBA" id="ARBA00022617"/>
    </source>
</evidence>
<keyword evidence="17" id="KW-1185">Reference proteome</keyword>
<dbReference type="PANTHER" id="PTHR40255:SF1">
    <property type="entry name" value="PROTOPORPHYRINOGEN IX OXIDASE"/>
    <property type="match status" value="1"/>
</dbReference>
<keyword evidence="12 14" id="KW-0472">Membrane</keyword>
<comment type="pathway">
    <text evidence="2 14">Porphyrin-containing compound metabolism; protoporphyrin-IX biosynthesis; protoporphyrin-IX from protoporphyrinogen-IX: step 1/1.</text>
</comment>
<comment type="function">
    <text evidence="14">Catalyzes the oxidation of protoporphyrinogen IX to protoporphyrin IX.</text>
</comment>
<keyword evidence="7 15" id="KW-0812">Transmembrane</keyword>
<reference evidence="16 17" key="1">
    <citation type="submission" date="2019-08" db="EMBL/GenBank/DDBJ databases">
        <authorList>
            <person name="Liang Q."/>
        </authorList>
    </citation>
    <scope>NUCLEOTIDE SEQUENCE [LARGE SCALE GENOMIC DNA]</scope>
    <source>
        <strain evidence="16 17">V1718</strain>
    </source>
</reference>
<dbReference type="PIRSF" id="PIRSF004638">
    <property type="entry name" value="UCP004638"/>
    <property type="match status" value="1"/>
</dbReference>
<dbReference type="AlphaFoldDB" id="A0A5B8XQ42"/>
<dbReference type="Pfam" id="PF03653">
    <property type="entry name" value="UPF0093"/>
    <property type="match status" value="1"/>
</dbReference>
<keyword evidence="11 14" id="KW-0408">Iron</keyword>
<dbReference type="GO" id="GO:0046872">
    <property type="term" value="F:metal ion binding"/>
    <property type="evidence" value="ECO:0007669"/>
    <property type="project" value="UniProtKB-UniRule"/>
</dbReference>
<feature type="transmembrane region" description="Helical" evidence="15">
    <location>
        <begin position="49"/>
        <end position="70"/>
    </location>
</feature>
<protein>
    <recommendedName>
        <fullName evidence="4 14">Protoporphyrinogen IX oxidase</fullName>
        <ecNumber evidence="14">1.3.99.-</ecNumber>
    </recommendedName>
</protein>
<name>A0A5B8XQ42_9DELT</name>
<dbReference type="PANTHER" id="PTHR40255">
    <property type="entry name" value="UPF0093 MEMBRANE PROTEIN SLR1790"/>
    <property type="match status" value="1"/>
</dbReference>
<evidence type="ECO:0000256" key="13">
    <source>
        <dbReference type="ARBA" id="ARBA00048390"/>
    </source>
</evidence>
<proteinExistence type="inferred from homology"/>